<name>A0A4P7BY26_9GAMM</name>
<evidence type="ECO:0000313" key="3">
    <source>
        <dbReference type="EMBL" id="QBQ53352.1"/>
    </source>
</evidence>
<organism evidence="3 4">
    <name type="scientific">Nitrosococcus wardiae</name>
    <dbReference type="NCBI Taxonomy" id="1814290"/>
    <lineage>
        <taxon>Bacteria</taxon>
        <taxon>Pseudomonadati</taxon>
        <taxon>Pseudomonadota</taxon>
        <taxon>Gammaproteobacteria</taxon>
        <taxon>Chromatiales</taxon>
        <taxon>Chromatiaceae</taxon>
        <taxon>Nitrosococcus</taxon>
    </lineage>
</organism>
<dbReference type="EMBL" id="CP038033">
    <property type="protein sequence ID" value="QBQ53352.1"/>
    <property type="molecule type" value="Genomic_DNA"/>
</dbReference>
<dbReference type="Proteomes" id="UP000294325">
    <property type="component" value="Chromosome"/>
</dbReference>
<feature type="domain" description="DUF5681" evidence="2">
    <location>
        <begin position="12"/>
        <end position="40"/>
    </location>
</feature>
<dbReference type="InterPro" id="IPR043736">
    <property type="entry name" value="DUF5681"/>
</dbReference>
<dbReference type="OrthoDB" id="8254959at2"/>
<dbReference type="Pfam" id="PF18932">
    <property type="entry name" value="DUF5681"/>
    <property type="match status" value="1"/>
</dbReference>
<feature type="region of interest" description="Disordered" evidence="1">
    <location>
        <begin position="1"/>
        <end position="30"/>
    </location>
</feature>
<sequence length="107" mass="12428">MTDKRKTLPQLFKPGQSGNPAGKPKGTRNRLSEDFLRDLHEDWQKQGKDVLAAVRKRNPAAYLKVVASLIPKEVPGHFLDELKEMSTEEIEQKLERLRREREKLTKH</sequence>
<dbReference type="KEGG" id="nwr:E3U44_01640"/>
<protein>
    <recommendedName>
        <fullName evidence="2">DUF5681 domain-containing protein</fullName>
    </recommendedName>
</protein>
<reference evidence="3 4" key="1">
    <citation type="submission" date="2019-03" db="EMBL/GenBank/DDBJ databases">
        <title>The genome sequence of Nitrosococcus wardiae strain D1FHST reveals the archetypal metabolic capacity of ammonia-oxidizing Gammaproteobacteria.</title>
        <authorList>
            <person name="Wang L."/>
            <person name="Lim C.K."/>
            <person name="Hanson T.E."/>
            <person name="Dang H."/>
            <person name="Klotz M.G."/>
        </authorList>
    </citation>
    <scope>NUCLEOTIDE SEQUENCE [LARGE SCALE GENOMIC DNA]</scope>
    <source>
        <strain evidence="3 4">D1FHS</strain>
    </source>
</reference>
<dbReference type="RefSeq" id="WP_134356367.1">
    <property type="nucleotide sequence ID" value="NZ_CP038033.1"/>
</dbReference>
<accession>A0A4P7BY26</accession>
<proteinExistence type="predicted"/>
<dbReference type="AlphaFoldDB" id="A0A4P7BY26"/>
<evidence type="ECO:0000313" key="4">
    <source>
        <dbReference type="Proteomes" id="UP000294325"/>
    </source>
</evidence>
<evidence type="ECO:0000259" key="2">
    <source>
        <dbReference type="Pfam" id="PF18932"/>
    </source>
</evidence>
<keyword evidence="4" id="KW-1185">Reference proteome</keyword>
<evidence type="ECO:0000256" key="1">
    <source>
        <dbReference type="SAM" id="MobiDB-lite"/>
    </source>
</evidence>
<gene>
    <name evidence="3" type="ORF">E3U44_01640</name>
</gene>